<accession>A0AAW2Z1D9</accession>
<sequence>MSKVLNMHRQAVVGVEGGNTYSVQDLFIANVLGDELQMNKLRGVTNAQDTDYINIFNVIQEWKKERTEEVKIHLVLIVLDSLVNSESHNNIAELNSLHEHLKLSHSLCDGEYISSFMMYIEQIVVEELMDCYAKHDYFCTMNPSPTMLPRTDESNTIKRKKTLGANIKSKFQNLLRI</sequence>
<proteinExistence type="predicted"/>
<evidence type="ECO:0000313" key="2">
    <source>
        <dbReference type="Proteomes" id="UP001431209"/>
    </source>
</evidence>
<evidence type="ECO:0000313" key="1">
    <source>
        <dbReference type="EMBL" id="KAL0483087.1"/>
    </source>
</evidence>
<name>A0AAW2Z1D9_9EUKA</name>
<dbReference type="Proteomes" id="UP001431209">
    <property type="component" value="Unassembled WGS sequence"/>
</dbReference>
<dbReference type="EMBL" id="JAOPGA020000927">
    <property type="protein sequence ID" value="KAL0483087.1"/>
    <property type="molecule type" value="Genomic_DNA"/>
</dbReference>
<keyword evidence="2" id="KW-1185">Reference proteome</keyword>
<protein>
    <submittedName>
        <fullName evidence="1">Tubulin alpha</fullName>
    </submittedName>
</protein>
<reference evidence="1 2" key="1">
    <citation type="submission" date="2024-03" db="EMBL/GenBank/DDBJ databases">
        <title>The Acrasis kona genome and developmental transcriptomes reveal deep origins of eukaryotic multicellular pathways.</title>
        <authorList>
            <person name="Sheikh S."/>
            <person name="Fu C.-J."/>
            <person name="Brown M.W."/>
            <person name="Baldauf S.L."/>
        </authorList>
    </citation>
    <scope>NUCLEOTIDE SEQUENCE [LARGE SCALE GENOMIC DNA]</scope>
    <source>
        <strain evidence="1 2">ATCC MYA-3509</strain>
    </source>
</reference>
<dbReference type="AlphaFoldDB" id="A0AAW2Z1D9"/>
<comment type="caution">
    <text evidence="1">The sequence shown here is derived from an EMBL/GenBank/DDBJ whole genome shotgun (WGS) entry which is preliminary data.</text>
</comment>
<gene>
    <name evidence="1" type="ORF">AKO1_014995</name>
</gene>
<organism evidence="1 2">
    <name type="scientific">Acrasis kona</name>
    <dbReference type="NCBI Taxonomy" id="1008807"/>
    <lineage>
        <taxon>Eukaryota</taxon>
        <taxon>Discoba</taxon>
        <taxon>Heterolobosea</taxon>
        <taxon>Tetramitia</taxon>
        <taxon>Eutetramitia</taxon>
        <taxon>Acrasidae</taxon>
        <taxon>Acrasis</taxon>
    </lineage>
</organism>